<dbReference type="Proteomes" id="UP000216943">
    <property type="component" value="Unassembled WGS sequence"/>
</dbReference>
<name>A0A269TIP9_9BACT</name>
<dbReference type="AlphaFoldDB" id="A0A269TIP9"/>
<sequence>MDQVINKIKKVKLNMQNISGLSSVQEIIYHLFESGEKRFEEIFEVIENHFRIKWAAWAEANQIEYAKLLDKKRGEIFTLLISDGNVSVNNLDDGFLFSFKETL</sequence>
<evidence type="ECO:0000313" key="1">
    <source>
        <dbReference type="EMBL" id="PAK21362.1"/>
    </source>
</evidence>
<comment type="caution">
    <text evidence="1">The sequence shown here is derived from an EMBL/GenBank/DDBJ whole genome shotgun (WGS) entry which is preliminary data.</text>
</comment>
<proteinExistence type="predicted"/>
<reference evidence="2" key="1">
    <citation type="submission" date="2017-08" db="EMBL/GenBank/DDBJ databases">
        <authorList>
            <person name="Alvarez-Ponce D."/>
            <person name="Weitzman C.L."/>
            <person name="Tillett R.L."/>
            <person name="Sandmeier F.C."/>
            <person name="Tracy C.R."/>
        </authorList>
    </citation>
    <scope>NUCLEOTIDE SEQUENCE [LARGE SCALE GENOMIC DNA]</scope>
    <source>
        <strain evidence="2">723</strain>
    </source>
</reference>
<organism evidence="1 2">
    <name type="scientific">Mycoplasmopsis agassizii</name>
    <dbReference type="NCBI Taxonomy" id="33922"/>
    <lineage>
        <taxon>Bacteria</taxon>
        <taxon>Bacillati</taxon>
        <taxon>Mycoplasmatota</taxon>
        <taxon>Mycoplasmoidales</taxon>
        <taxon>Metamycoplasmataceae</taxon>
        <taxon>Mycoplasmopsis</taxon>
    </lineage>
</organism>
<gene>
    <name evidence="1" type="ORF">CJJ23_02365</name>
</gene>
<accession>A0A269TIP9</accession>
<evidence type="ECO:0000313" key="2">
    <source>
        <dbReference type="Proteomes" id="UP000216943"/>
    </source>
</evidence>
<dbReference type="EMBL" id="NQNY01000006">
    <property type="protein sequence ID" value="PAK21362.1"/>
    <property type="molecule type" value="Genomic_DNA"/>
</dbReference>
<protein>
    <submittedName>
        <fullName evidence="1">Uncharacterized protein</fullName>
    </submittedName>
</protein>